<protein>
    <submittedName>
        <fullName evidence="1">Uncharacterized protein</fullName>
    </submittedName>
</protein>
<name>A0ACD4NHV9_9HYPH</name>
<proteinExistence type="predicted"/>
<organism evidence="1 2">
    <name type="scientific">Antarcticirhabdus aurantiaca</name>
    <dbReference type="NCBI Taxonomy" id="2606717"/>
    <lineage>
        <taxon>Bacteria</taxon>
        <taxon>Pseudomonadati</taxon>
        <taxon>Pseudomonadota</taxon>
        <taxon>Alphaproteobacteria</taxon>
        <taxon>Hyphomicrobiales</taxon>
        <taxon>Aurantimonadaceae</taxon>
        <taxon>Antarcticirhabdus</taxon>
    </lineage>
</organism>
<sequence length="152" mass="15459">MPHDRALLAAVLALALLPASAGAQAPQAAPAAPASPTEPAPAAPSAPPADDPLAADREDGSLVETPVDERMVEVSLGDWGVKNEVASALEVGISDVPLTVVVDTNLAAEVCPIGQDDLSEQSVVAATRTCAAKTFVPALADRAREQMRPPAR</sequence>
<accession>A0ACD4NHV9</accession>
<dbReference type="EMBL" id="CP113520">
    <property type="protein sequence ID" value="WAJ26403.1"/>
    <property type="molecule type" value="Genomic_DNA"/>
</dbReference>
<evidence type="ECO:0000313" key="2">
    <source>
        <dbReference type="Proteomes" id="UP001163223"/>
    </source>
</evidence>
<reference evidence="1" key="1">
    <citation type="submission" date="2022-11" db="EMBL/GenBank/DDBJ databases">
        <title>beta-Carotene-producing bacterium, Jeongeuplla avenae sp. nov., alleviates the salt stress of Arabidopsis seedlings.</title>
        <authorList>
            <person name="Jiang L."/>
            <person name="Lee J."/>
        </authorList>
    </citation>
    <scope>NUCLEOTIDE SEQUENCE</scope>
    <source>
        <strain evidence="1">DY_R2A_6</strain>
    </source>
</reference>
<evidence type="ECO:0000313" key="1">
    <source>
        <dbReference type="EMBL" id="WAJ26403.1"/>
    </source>
</evidence>
<keyword evidence="2" id="KW-1185">Reference proteome</keyword>
<dbReference type="Proteomes" id="UP001163223">
    <property type="component" value="Chromosome"/>
</dbReference>
<gene>
    <name evidence="1" type="ORF">OXU80_16040</name>
</gene>